<dbReference type="InterPro" id="IPR044150">
    <property type="entry name" value="HDAC_classIV"/>
</dbReference>
<comment type="similarity">
    <text evidence="1">Belongs to the histone deacetylase family.</text>
</comment>
<dbReference type="PRINTS" id="PR01270">
    <property type="entry name" value="HDASUPER"/>
</dbReference>
<keyword evidence="5" id="KW-1185">Reference proteome</keyword>
<dbReference type="InterPro" id="IPR023801">
    <property type="entry name" value="His_deacetylse_dom"/>
</dbReference>
<comment type="caution">
    <text evidence="4">The sequence shown here is derived from an EMBL/GenBank/DDBJ whole genome shotgun (WGS) entry which is preliminary data.</text>
</comment>
<feature type="domain" description="Histone deacetylase" evidence="3">
    <location>
        <begin position="19"/>
        <end position="292"/>
    </location>
</feature>
<dbReference type="Proteomes" id="UP001165308">
    <property type="component" value="Unassembled WGS sequence"/>
</dbReference>
<proteinExistence type="inferred from homology"/>
<evidence type="ECO:0000256" key="2">
    <source>
        <dbReference type="ARBA" id="ARBA00022801"/>
    </source>
</evidence>
<gene>
    <name evidence="4" type="ORF">M8006_04375</name>
</gene>
<dbReference type="SUPFAM" id="SSF52768">
    <property type="entry name" value="Arginase/deacetylase"/>
    <property type="match status" value="1"/>
</dbReference>
<reference evidence="4" key="1">
    <citation type="submission" date="2022-05" db="EMBL/GenBank/DDBJ databases">
        <title>Halomonas geminus sp. nov. and Halomonas llamarensis sp. nov. isolated from high-altitude salars of the Atacama Desert.</title>
        <authorList>
            <person name="Hintersatz C."/>
            <person name="Rojas L.A."/>
            <person name="Wei T.-S."/>
            <person name="Kutschke S."/>
            <person name="Lehmann F."/>
            <person name="Jain R."/>
            <person name="Pollmann K."/>
        </authorList>
    </citation>
    <scope>NUCLEOTIDE SEQUENCE</scope>
    <source>
        <strain evidence="4">ATCHA</strain>
    </source>
</reference>
<dbReference type="InterPro" id="IPR000286">
    <property type="entry name" value="HDACs"/>
</dbReference>
<dbReference type="CDD" id="cd09993">
    <property type="entry name" value="HDAC_classIV"/>
    <property type="match status" value="1"/>
</dbReference>
<sequence length="310" mass="33592">MPLTVVHHPGYTIDMPEHHPFPMAKFCVLREQLGEAALALPIDWQQPETVTLEALLRVHDREYIKALLEGQLERAAQRRSGFAWSESLVERVRLETGGTLLTVEAACATGLACNCNSAGGTHHAHADAASGYCLINDLAVAAAHALAKGWASRVLIVDLDVHQGDGTARLFTHEPDVLTFSMHAARNFPVRKAKSDLDIPLANGLDDAAYMQTLSSYLPGLLAAYHPDLVLYDAGVDVHRDDRLGYLNLTDTGLYQRDGYVLSACVMREIPVAAVIGGGYDRDIAALAARHALLHRAGADVLAGSFQSHY</sequence>
<dbReference type="RefSeq" id="WP_250080243.1">
    <property type="nucleotide sequence ID" value="NZ_JAMJPJ010000004.1"/>
</dbReference>
<evidence type="ECO:0000256" key="1">
    <source>
        <dbReference type="ARBA" id="ARBA00005947"/>
    </source>
</evidence>
<name>A0ABT0SPA7_9GAMM</name>
<dbReference type="InterPro" id="IPR037138">
    <property type="entry name" value="His_deacetylse_dom_sf"/>
</dbReference>
<dbReference type="PANTHER" id="PTHR10625:SF19">
    <property type="entry name" value="HISTONE DEACETYLASE 12"/>
    <property type="match status" value="1"/>
</dbReference>
<protein>
    <submittedName>
        <fullName evidence="4">Histone deacetylase</fullName>
    </submittedName>
</protein>
<evidence type="ECO:0000259" key="3">
    <source>
        <dbReference type="Pfam" id="PF00850"/>
    </source>
</evidence>
<dbReference type="InterPro" id="IPR023696">
    <property type="entry name" value="Ureohydrolase_dom_sf"/>
</dbReference>
<dbReference type="Gene3D" id="3.40.800.20">
    <property type="entry name" value="Histone deacetylase domain"/>
    <property type="match status" value="1"/>
</dbReference>
<evidence type="ECO:0000313" key="5">
    <source>
        <dbReference type="Proteomes" id="UP001165308"/>
    </source>
</evidence>
<evidence type="ECO:0000313" key="4">
    <source>
        <dbReference type="EMBL" id="MCL7929224.1"/>
    </source>
</evidence>
<dbReference type="PANTHER" id="PTHR10625">
    <property type="entry name" value="HISTONE DEACETYLASE HDAC1-RELATED"/>
    <property type="match status" value="1"/>
</dbReference>
<dbReference type="EMBL" id="JAMJPJ010000004">
    <property type="protein sequence ID" value="MCL7929224.1"/>
    <property type="molecule type" value="Genomic_DNA"/>
</dbReference>
<accession>A0ABT0SPA7</accession>
<dbReference type="Pfam" id="PF00850">
    <property type="entry name" value="Hist_deacetyl"/>
    <property type="match status" value="1"/>
</dbReference>
<organism evidence="4 5">
    <name type="scientific">Halomonas llamarensis</name>
    <dbReference type="NCBI Taxonomy" id="2945104"/>
    <lineage>
        <taxon>Bacteria</taxon>
        <taxon>Pseudomonadati</taxon>
        <taxon>Pseudomonadota</taxon>
        <taxon>Gammaproteobacteria</taxon>
        <taxon>Oceanospirillales</taxon>
        <taxon>Halomonadaceae</taxon>
        <taxon>Halomonas</taxon>
    </lineage>
</organism>
<keyword evidence="2" id="KW-0378">Hydrolase</keyword>